<evidence type="ECO:0000313" key="15">
    <source>
        <dbReference type="EnsemblMetazoa" id="Aqu2.1.31171_001"/>
    </source>
</evidence>
<dbReference type="STRING" id="400682.A0A1X7UU27"/>
<dbReference type="KEGG" id="aqu:105312851"/>
<feature type="active site" description="Charge relay system" evidence="10 11">
    <location>
        <position position="371"/>
    </location>
</feature>
<dbReference type="OMA" id="YERTHIY"/>
<dbReference type="InterPro" id="IPR023828">
    <property type="entry name" value="Peptidase_S8_Ser-AS"/>
</dbReference>
<feature type="active site" description="Charge relay system" evidence="10 11">
    <location>
        <position position="196"/>
    </location>
</feature>
<evidence type="ECO:0000256" key="10">
    <source>
        <dbReference type="PIRSR" id="PIRSR615500-1"/>
    </source>
</evidence>
<feature type="transmembrane region" description="Helical" evidence="12">
    <location>
        <begin position="678"/>
        <end position="705"/>
    </location>
</feature>
<dbReference type="PANTHER" id="PTHR42884:SF23">
    <property type="entry name" value="FURIN-LIKE PROTEASE 2"/>
    <property type="match status" value="1"/>
</dbReference>
<dbReference type="EnsemblMetazoa" id="Aqu2.1.31171_001">
    <property type="protein sequence ID" value="Aqu2.1.31171_001"/>
    <property type="gene ID" value="Aqu2.1.31171"/>
</dbReference>
<dbReference type="PROSITE" id="PS51892">
    <property type="entry name" value="SUBTILASE"/>
    <property type="match status" value="1"/>
</dbReference>
<sequence length="737" mass="80589">MGGARSRKKMRQLLLLFSILFQLVAARHTRYWLLRLTSNDRADQIAKECGLVNRGLVGRFHNVFQYEFKDGKDNKPYNNITESLSQYPEVNYVIQEETQKHSPRTLFSLPNDPQWKYQWPWYNTGQSGATKGNDINVVPIWIEGITGHNSTALVIDNGIQLDHPDLHSNINVSLCYSTLTHSTDINPQSSLKEDNHGTSCAGEIAMIHDNGICGAGVAYGATIAGYQVDFSELLPSEEVDAFHHFNDEIQVYSNSWGPEDNGFTVQGPQTLAQEALQFGVESGRNGLGSIYVFSSGNGGQYDDSCAADGYASNRYTIGVGSADQAGRQAFYDEDCSGKMAVTYSYNSAVTSDQVVTTYPNSGCVKSFTGTSASAPLMTGVILLALEVNPNLSWRDVQYLIAYTSKSSPLVDGNFVTNGAGLRVSSKFGFGAIDAEALVTRARYWSPVTKEINYTAVNPNINRLQAFQVTKSNSFKYTYNMPSGNIKYLEHVILTATFSITTSGECYDFQSSVNDHSVIDHSGPRRGDASIRLCSPSGTCSTLLPKRSKDYINCYGYDDWPFISVHFWGEDPSGDWTITMSFSSDSGSAVITSMSLTFYGINEKPEDIVSSCDSACASSTGCSFGNGSKYCDSCGDGYYRNSSTLECVRSCESGACVVANTCVFYDGKCPDSGLSETDIIIISVACFLFVVCVILCIVCVCCCCCCSSSSKRYRRLSFRQGTSDDGNLYVPYVEPAIV</sequence>
<accession>A0A1X7UU27</accession>
<evidence type="ECO:0000256" key="4">
    <source>
        <dbReference type="ARBA" id="ARBA00022729"/>
    </source>
</evidence>
<dbReference type="InterPro" id="IPR038466">
    <property type="entry name" value="S8_pro-domain_sf"/>
</dbReference>
<keyword evidence="9" id="KW-0325">Glycoprotein</keyword>
<evidence type="ECO:0000256" key="2">
    <source>
        <dbReference type="ARBA" id="ARBA00022670"/>
    </source>
</evidence>
<dbReference type="PANTHER" id="PTHR42884">
    <property type="entry name" value="PROPROTEIN CONVERTASE SUBTILISIN/KEXIN-RELATED"/>
    <property type="match status" value="1"/>
</dbReference>
<dbReference type="GO" id="GO:0000139">
    <property type="term" value="C:Golgi membrane"/>
    <property type="evidence" value="ECO:0007669"/>
    <property type="project" value="TreeGrafter"/>
</dbReference>
<feature type="chain" id="PRO_5010881445" description="P/Homo B domain-containing protein" evidence="13">
    <location>
        <begin position="27"/>
        <end position="737"/>
    </location>
</feature>
<evidence type="ECO:0000256" key="13">
    <source>
        <dbReference type="SAM" id="SignalP"/>
    </source>
</evidence>
<keyword evidence="16" id="KW-1185">Reference proteome</keyword>
<keyword evidence="4 13" id="KW-0732">Signal</keyword>
<dbReference type="GO" id="GO:0004252">
    <property type="term" value="F:serine-type endopeptidase activity"/>
    <property type="evidence" value="ECO:0007669"/>
    <property type="project" value="UniProtKB-UniRule"/>
</dbReference>
<dbReference type="OrthoDB" id="300641at2759"/>
<evidence type="ECO:0000256" key="5">
    <source>
        <dbReference type="ARBA" id="ARBA00022801"/>
    </source>
</evidence>
<dbReference type="PROSITE" id="PS51829">
    <property type="entry name" value="P_HOMO_B"/>
    <property type="match status" value="1"/>
</dbReference>
<dbReference type="CDD" id="cd04059">
    <property type="entry name" value="Peptidases_S8_Protein_convertases_Kexins_Furin-like"/>
    <property type="match status" value="1"/>
</dbReference>
<name>A0A1X7UU27_AMPQE</name>
<keyword evidence="5 11" id="KW-0378">Hydrolase</keyword>
<evidence type="ECO:0000256" key="1">
    <source>
        <dbReference type="ARBA" id="ARBA00005325"/>
    </source>
</evidence>
<dbReference type="InterPro" id="IPR034182">
    <property type="entry name" value="Kexin/furin"/>
</dbReference>
<evidence type="ECO:0000313" key="16">
    <source>
        <dbReference type="Proteomes" id="UP000007879"/>
    </source>
</evidence>
<comment type="similarity">
    <text evidence="1">Belongs to the peptidase S8 family. Furin subfamily.</text>
</comment>
<evidence type="ECO:0000256" key="8">
    <source>
        <dbReference type="ARBA" id="ARBA00023157"/>
    </source>
</evidence>
<dbReference type="InterPro" id="IPR032815">
    <property type="entry name" value="S8_pro-domain"/>
</dbReference>
<dbReference type="Gene3D" id="2.60.120.260">
    <property type="entry name" value="Galactose-binding domain-like"/>
    <property type="match status" value="1"/>
</dbReference>
<dbReference type="InParanoid" id="A0A1X7UU27"/>
<keyword evidence="8" id="KW-1015">Disulfide bond</keyword>
<dbReference type="InterPro" id="IPR015500">
    <property type="entry name" value="Peptidase_S8_subtilisin-rel"/>
</dbReference>
<dbReference type="GO" id="GO:0016485">
    <property type="term" value="P:protein processing"/>
    <property type="evidence" value="ECO:0007669"/>
    <property type="project" value="TreeGrafter"/>
</dbReference>
<evidence type="ECO:0000256" key="9">
    <source>
        <dbReference type="ARBA" id="ARBA00023180"/>
    </source>
</evidence>
<dbReference type="InterPro" id="IPR002884">
    <property type="entry name" value="P_dom"/>
</dbReference>
<reference evidence="15" key="2">
    <citation type="submission" date="2017-05" db="UniProtKB">
        <authorList>
            <consortium name="EnsemblMetazoa"/>
        </authorList>
    </citation>
    <scope>IDENTIFICATION</scope>
</reference>
<keyword evidence="3" id="KW-0165">Cleavage on pair of basic residues</keyword>
<dbReference type="InterPro" id="IPR036852">
    <property type="entry name" value="Peptidase_S8/S53_dom_sf"/>
</dbReference>
<keyword evidence="7" id="KW-0865">Zymogen</keyword>
<dbReference type="PROSITE" id="PS00137">
    <property type="entry name" value="SUBTILASE_HIS"/>
    <property type="match status" value="1"/>
</dbReference>
<dbReference type="Pfam" id="PF00082">
    <property type="entry name" value="Peptidase_S8"/>
    <property type="match status" value="1"/>
</dbReference>
<protein>
    <recommendedName>
        <fullName evidence="14">P/Homo B domain-containing protein</fullName>
    </recommendedName>
</protein>
<evidence type="ECO:0000256" key="12">
    <source>
        <dbReference type="SAM" id="Phobius"/>
    </source>
</evidence>
<keyword evidence="12" id="KW-0472">Membrane</keyword>
<evidence type="ECO:0000256" key="11">
    <source>
        <dbReference type="PROSITE-ProRule" id="PRU01240"/>
    </source>
</evidence>
<feature type="active site" description="Charge relay system" evidence="10 11">
    <location>
        <position position="156"/>
    </location>
</feature>
<dbReference type="SUPFAM" id="SSF49785">
    <property type="entry name" value="Galactose-binding domain-like"/>
    <property type="match status" value="1"/>
</dbReference>
<dbReference type="InterPro" id="IPR008979">
    <property type="entry name" value="Galactose-bd-like_sf"/>
</dbReference>
<keyword evidence="12" id="KW-1133">Transmembrane helix</keyword>
<dbReference type="Proteomes" id="UP000007879">
    <property type="component" value="Unassembled WGS sequence"/>
</dbReference>
<dbReference type="Pfam" id="PF01483">
    <property type="entry name" value="P_proprotein"/>
    <property type="match status" value="1"/>
</dbReference>
<evidence type="ECO:0000256" key="3">
    <source>
        <dbReference type="ARBA" id="ARBA00022685"/>
    </source>
</evidence>
<organism evidence="15">
    <name type="scientific">Amphimedon queenslandica</name>
    <name type="common">Sponge</name>
    <dbReference type="NCBI Taxonomy" id="400682"/>
    <lineage>
        <taxon>Eukaryota</taxon>
        <taxon>Metazoa</taxon>
        <taxon>Porifera</taxon>
        <taxon>Demospongiae</taxon>
        <taxon>Heteroscleromorpha</taxon>
        <taxon>Haplosclerida</taxon>
        <taxon>Niphatidae</taxon>
        <taxon>Amphimedon</taxon>
    </lineage>
</organism>
<evidence type="ECO:0000256" key="6">
    <source>
        <dbReference type="ARBA" id="ARBA00022825"/>
    </source>
</evidence>
<gene>
    <name evidence="15" type="primary">105312851</name>
</gene>
<dbReference type="Pfam" id="PF16470">
    <property type="entry name" value="S8_pro-domain"/>
    <property type="match status" value="1"/>
</dbReference>
<evidence type="ECO:0000259" key="14">
    <source>
        <dbReference type="PROSITE" id="PS51829"/>
    </source>
</evidence>
<dbReference type="EnsemblMetazoa" id="XM_011405805.2">
    <property type="protein sequence ID" value="XP_011404107.2"/>
    <property type="gene ID" value="LOC105312851"/>
</dbReference>
<feature type="signal peptide" evidence="13">
    <location>
        <begin position="1"/>
        <end position="26"/>
    </location>
</feature>
<dbReference type="InterPro" id="IPR022398">
    <property type="entry name" value="Peptidase_S8_His-AS"/>
</dbReference>
<keyword evidence="12" id="KW-0812">Transmembrane</keyword>
<dbReference type="AlphaFoldDB" id="A0A1X7UU27"/>
<keyword evidence="2 11" id="KW-0645">Protease</keyword>
<dbReference type="GO" id="GO:0005802">
    <property type="term" value="C:trans-Golgi network"/>
    <property type="evidence" value="ECO:0007669"/>
    <property type="project" value="TreeGrafter"/>
</dbReference>
<dbReference type="SUPFAM" id="SSF52743">
    <property type="entry name" value="Subtilisin-like"/>
    <property type="match status" value="1"/>
</dbReference>
<dbReference type="InterPro" id="IPR000209">
    <property type="entry name" value="Peptidase_S8/S53_dom"/>
</dbReference>
<dbReference type="Gene3D" id="3.30.70.850">
    <property type="entry name" value="Peptidase S8, pro-domain"/>
    <property type="match status" value="1"/>
</dbReference>
<dbReference type="Gene3D" id="3.40.50.200">
    <property type="entry name" value="Peptidase S8/S53 domain"/>
    <property type="match status" value="1"/>
</dbReference>
<dbReference type="PRINTS" id="PR00723">
    <property type="entry name" value="SUBTILISIN"/>
</dbReference>
<dbReference type="PROSITE" id="PS00138">
    <property type="entry name" value="SUBTILASE_SER"/>
    <property type="match status" value="1"/>
</dbReference>
<reference evidence="16" key="1">
    <citation type="journal article" date="2010" name="Nature">
        <title>The Amphimedon queenslandica genome and the evolution of animal complexity.</title>
        <authorList>
            <person name="Srivastava M."/>
            <person name="Simakov O."/>
            <person name="Chapman J."/>
            <person name="Fahey B."/>
            <person name="Gauthier M.E."/>
            <person name="Mitros T."/>
            <person name="Richards G.S."/>
            <person name="Conaco C."/>
            <person name="Dacre M."/>
            <person name="Hellsten U."/>
            <person name="Larroux C."/>
            <person name="Putnam N.H."/>
            <person name="Stanke M."/>
            <person name="Adamska M."/>
            <person name="Darling A."/>
            <person name="Degnan S.M."/>
            <person name="Oakley T.H."/>
            <person name="Plachetzki D.C."/>
            <person name="Zhai Y."/>
            <person name="Adamski M."/>
            <person name="Calcino A."/>
            <person name="Cummins S.F."/>
            <person name="Goodstein D.M."/>
            <person name="Harris C."/>
            <person name="Jackson D.J."/>
            <person name="Leys S.P."/>
            <person name="Shu S."/>
            <person name="Woodcroft B.J."/>
            <person name="Vervoort M."/>
            <person name="Kosik K.S."/>
            <person name="Manning G."/>
            <person name="Degnan B.M."/>
            <person name="Rokhsar D.S."/>
        </authorList>
    </citation>
    <scope>NUCLEOTIDE SEQUENCE [LARGE SCALE GENOMIC DNA]</scope>
</reference>
<keyword evidence="6 11" id="KW-0720">Serine protease</keyword>
<proteinExistence type="inferred from homology"/>
<dbReference type="eggNOG" id="KOG3525">
    <property type="taxonomic scope" value="Eukaryota"/>
</dbReference>
<evidence type="ECO:0000256" key="7">
    <source>
        <dbReference type="ARBA" id="ARBA00023145"/>
    </source>
</evidence>
<feature type="domain" description="P/Homo B" evidence="14">
    <location>
        <begin position="444"/>
        <end position="603"/>
    </location>
</feature>